<sequence>MFNLRYICFNARIYVWGSLNEKLHANGVDIVYLSNELRYLWWEYYPFKSLSSSFNPRNLVVLKLYNGNVEQLWNEDKYQDLRNLREIDVSFCKNLRKIPNLLGAVNLKRINCIGCTSLVELPCLNDLASLESLQLFGCVNLRKIPDLFGAINLKIFNCGGCTSLVELPCLCHSTFLKDISLQDCPKLKKFRHMSSNIPKLESVRRLGVPNCKALESLPELPPYMLFLEAEGCASLERVEFTDHNLNQFDSLDDDANKQVFLSFFDCFGLSQDSIKNIQTNAMLQIRYLAQRLIRAGRYQRKSNLDSIFYCFPGNEISTNEFEHLSQNSSLNLKIALNGRSGSRFLAFAICLVPDLTQCPILSGLEFNCKYQLTAASGEEFRSEFMFLYRHGNDLHYTIDHVFIPFGEDMIVKDNDYEAASFDFNIHMRHGREKFEVNVKKCGVHVFYVDAESFVVSAATEIINFSYIGGEKGKGGAKRWKYFDFL</sequence>
<comment type="caution">
    <text evidence="1">The sequence shown here is derived from an EMBL/GenBank/DDBJ whole genome shotgun (WGS) entry which is preliminary data.</text>
</comment>
<dbReference type="PANTHER" id="PTHR11017">
    <property type="entry name" value="LEUCINE-RICH REPEAT-CONTAINING PROTEIN"/>
    <property type="match status" value="1"/>
</dbReference>
<evidence type="ECO:0000313" key="1">
    <source>
        <dbReference type="EMBL" id="KAK8508375.1"/>
    </source>
</evidence>
<dbReference type="SUPFAM" id="SSF52058">
    <property type="entry name" value="L domain-like"/>
    <property type="match status" value="1"/>
</dbReference>
<organism evidence="1 2">
    <name type="scientific">Hibiscus sabdariffa</name>
    <name type="common">roselle</name>
    <dbReference type="NCBI Taxonomy" id="183260"/>
    <lineage>
        <taxon>Eukaryota</taxon>
        <taxon>Viridiplantae</taxon>
        <taxon>Streptophyta</taxon>
        <taxon>Embryophyta</taxon>
        <taxon>Tracheophyta</taxon>
        <taxon>Spermatophyta</taxon>
        <taxon>Magnoliopsida</taxon>
        <taxon>eudicotyledons</taxon>
        <taxon>Gunneridae</taxon>
        <taxon>Pentapetalae</taxon>
        <taxon>rosids</taxon>
        <taxon>malvids</taxon>
        <taxon>Malvales</taxon>
        <taxon>Malvaceae</taxon>
        <taxon>Malvoideae</taxon>
        <taxon>Hibiscus</taxon>
    </lineage>
</organism>
<dbReference type="InterPro" id="IPR032675">
    <property type="entry name" value="LRR_dom_sf"/>
</dbReference>
<name>A0ABR2BP59_9ROSI</name>
<dbReference type="Gene3D" id="3.80.10.10">
    <property type="entry name" value="Ribonuclease Inhibitor"/>
    <property type="match status" value="2"/>
</dbReference>
<dbReference type="Proteomes" id="UP001472677">
    <property type="component" value="Unassembled WGS sequence"/>
</dbReference>
<gene>
    <name evidence="1" type="ORF">V6N12_019554</name>
</gene>
<dbReference type="EMBL" id="JBBPBM010000103">
    <property type="protein sequence ID" value="KAK8508375.1"/>
    <property type="molecule type" value="Genomic_DNA"/>
</dbReference>
<keyword evidence="2" id="KW-1185">Reference proteome</keyword>
<reference evidence="1 2" key="1">
    <citation type="journal article" date="2024" name="G3 (Bethesda)">
        <title>Genome assembly of Hibiscus sabdariffa L. provides insights into metabolisms of medicinal natural products.</title>
        <authorList>
            <person name="Kim T."/>
        </authorList>
    </citation>
    <scope>NUCLEOTIDE SEQUENCE [LARGE SCALE GENOMIC DNA]</scope>
    <source>
        <strain evidence="1">TK-2024</strain>
        <tissue evidence="1">Old leaves</tissue>
    </source>
</reference>
<dbReference type="PANTHER" id="PTHR11017:SF479">
    <property type="entry name" value="DISEASE RESISTANCE PROTEIN (TIR-NBS-LRR CLASS) FAMILY"/>
    <property type="match status" value="1"/>
</dbReference>
<evidence type="ECO:0000313" key="2">
    <source>
        <dbReference type="Proteomes" id="UP001472677"/>
    </source>
</evidence>
<accession>A0ABR2BP59</accession>
<proteinExistence type="predicted"/>
<protein>
    <submittedName>
        <fullName evidence="1">Uncharacterized protein</fullName>
    </submittedName>
</protein>
<dbReference type="InterPro" id="IPR044974">
    <property type="entry name" value="Disease_R_plants"/>
</dbReference>